<dbReference type="GeneID" id="43166538"/>
<reference evidence="2 3" key="1">
    <citation type="submission" date="2023-11" db="EMBL/GenBank/DDBJ databases">
        <title>MicrobeMod: A computational toolkit for identifying prokaryotic methylation and restriction-modification with nanopore sequencing.</title>
        <authorList>
            <person name="Crits-Christoph A."/>
            <person name="Kang S.C."/>
            <person name="Lee H."/>
            <person name="Ostrov N."/>
        </authorList>
    </citation>
    <scope>NUCLEOTIDE SEQUENCE [LARGE SCALE GENOMIC DNA]</scope>
    <source>
        <strain evidence="2 3">ATCC 25935</strain>
    </source>
</reference>
<keyword evidence="3" id="KW-1185">Reference proteome</keyword>
<dbReference type="EMBL" id="CP140152">
    <property type="protein sequence ID" value="WQH06698.1"/>
    <property type="molecule type" value="Genomic_DNA"/>
</dbReference>
<evidence type="ECO:0000313" key="2">
    <source>
        <dbReference type="EMBL" id="WQH06698.1"/>
    </source>
</evidence>
<keyword evidence="1" id="KW-0472">Membrane</keyword>
<dbReference type="Proteomes" id="UP001326110">
    <property type="component" value="Chromosome"/>
</dbReference>
<dbReference type="RefSeq" id="WP_019920705.1">
    <property type="nucleotide sequence ID" value="NZ_CP140152.1"/>
</dbReference>
<evidence type="ECO:0000313" key="3">
    <source>
        <dbReference type="Proteomes" id="UP001326110"/>
    </source>
</evidence>
<evidence type="ECO:0000256" key="1">
    <source>
        <dbReference type="SAM" id="Phobius"/>
    </source>
</evidence>
<protein>
    <recommendedName>
        <fullName evidence="4">PilN domain-containing protein</fullName>
    </recommendedName>
</protein>
<keyword evidence="1" id="KW-1133">Transmembrane helix</keyword>
<organism evidence="2 3">
    <name type="scientific">Duganella zoogloeoides</name>
    <dbReference type="NCBI Taxonomy" id="75659"/>
    <lineage>
        <taxon>Bacteria</taxon>
        <taxon>Pseudomonadati</taxon>
        <taxon>Pseudomonadota</taxon>
        <taxon>Betaproteobacteria</taxon>
        <taxon>Burkholderiales</taxon>
        <taxon>Oxalobacteraceae</taxon>
        <taxon>Telluria group</taxon>
        <taxon>Duganella</taxon>
    </lineage>
</organism>
<keyword evidence="1" id="KW-0812">Transmembrane</keyword>
<feature type="transmembrane region" description="Helical" evidence="1">
    <location>
        <begin position="37"/>
        <end position="60"/>
    </location>
</feature>
<accession>A0ABZ0Y4D6</accession>
<proteinExistence type="predicted"/>
<sequence length="257" mass="28054">MNANSVNPVNPANPAAGAKKAANTIALPYWIAGFAQIRTAALAALAAVVIGATLVAVTAAQRHEADEDLQRTQRLRDTAHSRYAHVDNEKRDIRNFQQRYVELRQRGLIGDERRLEWVDAIRQVQEELQLPPLSYQIEPQQPVRLEAALDLGDYQLRGSRMRLHMELLHEMDLFDFLAGLHARGFFAAQDCSLKRLATAAGGQVSQVGQLSQLSEPGQSGQAALGGNLGVDCTLNWITMAPAPLAAQPPVLATGRQP</sequence>
<gene>
    <name evidence="2" type="ORF">SR858_10350</name>
</gene>
<name>A0ABZ0Y4D6_9BURK</name>
<evidence type="ECO:0008006" key="4">
    <source>
        <dbReference type="Google" id="ProtNLM"/>
    </source>
</evidence>